<name>A0A0E9SMI6_ANGAN</name>
<reference evidence="2" key="1">
    <citation type="submission" date="2014-11" db="EMBL/GenBank/DDBJ databases">
        <authorList>
            <person name="Amaro Gonzalez C."/>
        </authorList>
    </citation>
    <scope>NUCLEOTIDE SEQUENCE</scope>
</reference>
<protein>
    <submittedName>
        <fullName evidence="2">Uncharacterized protein</fullName>
    </submittedName>
</protein>
<sequence length="95" mass="10169">METCRTFSLSGVTGVSVMAVFCTAAWFHATIAVDIFMDSSGANVYGLGRPCRVLSTCLSESLILTLRSCLCMEHTGFTLSFLGFSFFSLCGLSVS</sequence>
<keyword evidence="1" id="KW-1133">Transmembrane helix</keyword>
<feature type="transmembrane region" description="Helical" evidence="1">
    <location>
        <begin position="76"/>
        <end position="94"/>
    </location>
</feature>
<evidence type="ECO:0000256" key="1">
    <source>
        <dbReference type="SAM" id="Phobius"/>
    </source>
</evidence>
<keyword evidence="1" id="KW-0812">Transmembrane</keyword>
<evidence type="ECO:0000313" key="2">
    <source>
        <dbReference type="EMBL" id="JAH42589.1"/>
    </source>
</evidence>
<organism evidence="2">
    <name type="scientific">Anguilla anguilla</name>
    <name type="common">European freshwater eel</name>
    <name type="synonym">Muraena anguilla</name>
    <dbReference type="NCBI Taxonomy" id="7936"/>
    <lineage>
        <taxon>Eukaryota</taxon>
        <taxon>Metazoa</taxon>
        <taxon>Chordata</taxon>
        <taxon>Craniata</taxon>
        <taxon>Vertebrata</taxon>
        <taxon>Euteleostomi</taxon>
        <taxon>Actinopterygii</taxon>
        <taxon>Neopterygii</taxon>
        <taxon>Teleostei</taxon>
        <taxon>Anguilliformes</taxon>
        <taxon>Anguillidae</taxon>
        <taxon>Anguilla</taxon>
    </lineage>
</organism>
<dbReference type="AlphaFoldDB" id="A0A0E9SMI6"/>
<reference evidence="2" key="2">
    <citation type="journal article" date="2015" name="Fish Shellfish Immunol.">
        <title>Early steps in the European eel (Anguilla anguilla)-Vibrio vulnificus interaction in the gills: Role of the RtxA13 toxin.</title>
        <authorList>
            <person name="Callol A."/>
            <person name="Pajuelo D."/>
            <person name="Ebbesson L."/>
            <person name="Teles M."/>
            <person name="MacKenzie S."/>
            <person name="Amaro C."/>
        </authorList>
    </citation>
    <scope>NUCLEOTIDE SEQUENCE</scope>
</reference>
<proteinExistence type="predicted"/>
<dbReference type="EMBL" id="GBXM01065988">
    <property type="protein sequence ID" value="JAH42589.1"/>
    <property type="molecule type" value="Transcribed_RNA"/>
</dbReference>
<accession>A0A0E9SMI6</accession>
<feature type="transmembrane region" description="Helical" evidence="1">
    <location>
        <begin position="7"/>
        <end position="29"/>
    </location>
</feature>
<keyword evidence="1" id="KW-0472">Membrane</keyword>